<accession>A0A5N6BX45</accession>
<keyword evidence="4" id="KW-0808">Transferase</keyword>
<dbReference type="PANTHER" id="PTHR44936:SF9">
    <property type="entry name" value="SENSOR PROTEIN CREC"/>
    <property type="match status" value="1"/>
</dbReference>
<dbReference type="AlphaFoldDB" id="A0A5N6BX45"/>
<evidence type="ECO:0000256" key="4">
    <source>
        <dbReference type="ARBA" id="ARBA00022679"/>
    </source>
</evidence>
<reference evidence="9 10" key="1">
    <citation type="submission" date="2019-10" db="EMBL/GenBank/DDBJ databases">
        <title>Nonomuraea sp. nov., isolated from Phyllanthus amarus.</title>
        <authorList>
            <person name="Klykleung N."/>
            <person name="Tanasupawat S."/>
        </authorList>
    </citation>
    <scope>NUCLEOTIDE SEQUENCE [LARGE SCALE GENOMIC DNA]</scope>
    <source>
        <strain evidence="9 10">CR1-09</strain>
    </source>
</reference>
<dbReference type="SMART" id="SM00387">
    <property type="entry name" value="HATPase_c"/>
    <property type="match status" value="1"/>
</dbReference>
<evidence type="ECO:0000256" key="7">
    <source>
        <dbReference type="SAM" id="MobiDB-lite"/>
    </source>
</evidence>
<evidence type="ECO:0000256" key="3">
    <source>
        <dbReference type="ARBA" id="ARBA00022553"/>
    </source>
</evidence>
<comment type="catalytic activity">
    <reaction evidence="1">
        <text>ATP + protein L-histidine = ADP + protein N-phospho-L-histidine.</text>
        <dbReference type="EC" id="2.7.13.3"/>
    </reaction>
</comment>
<keyword evidence="6" id="KW-0902">Two-component regulatory system</keyword>
<evidence type="ECO:0000256" key="2">
    <source>
        <dbReference type="ARBA" id="ARBA00012438"/>
    </source>
</evidence>
<dbReference type="InterPro" id="IPR036890">
    <property type="entry name" value="HATPase_C_sf"/>
</dbReference>
<dbReference type="PRINTS" id="PR00344">
    <property type="entry name" value="BCTRLSENSOR"/>
</dbReference>
<keyword evidence="3" id="KW-0597">Phosphoprotein</keyword>
<feature type="region of interest" description="Disordered" evidence="7">
    <location>
        <begin position="74"/>
        <end position="129"/>
    </location>
</feature>
<dbReference type="Gene3D" id="3.30.565.10">
    <property type="entry name" value="Histidine kinase-like ATPase, C-terminal domain"/>
    <property type="match status" value="1"/>
</dbReference>
<dbReference type="InterPro" id="IPR005467">
    <property type="entry name" value="His_kinase_dom"/>
</dbReference>
<name>A0A5N6BX45_9ACTN</name>
<protein>
    <recommendedName>
        <fullName evidence="2">histidine kinase</fullName>
        <ecNumber evidence="2">2.7.13.3</ecNumber>
    </recommendedName>
</protein>
<dbReference type="Pfam" id="PF02518">
    <property type="entry name" value="HATPase_c"/>
    <property type="match status" value="1"/>
</dbReference>
<dbReference type="PANTHER" id="PTHR44936">
    <property type="entry name" value="SENSOR PROTEIN CREC"/>
    <property type="match status" value="1"/>
</dbReference>
<dbReference type="PROSITE" id="PS50109">
    <property type="entry name" value="HIS_KIN"/>
    <property type="match status" value="1"/>
</dbReference>
<keyword evidence="5" id="KW-0418">Kinase</keyword>
<proteinExistence type="predicted"/>
<comment type="caution">
    <text evidence="9">The sequence shown here is derived from an EMBL/GenBank/DDBJ whole genome shotgun (WGS) entry which is preliminary data.</text>
</comment>
<keyword evidence="10" id="KW-1185">Reference proteome</keyword>
<dbReference type="EC" id="2.7.13.3" evidence="2"/>
<dbReference type="EMBL" id="VDMA02000006">
    <property type="protein sequence ID" value="KAB8185052.1"/>
    <property type="molecule type" value="Genomic_DNA"/>
</dbReference>
<feature type="domain" description="Histidine kinase" evidence="8">
    <location>
        <begin position="1"/>
        <end position="105"/>
    </location>
</feature>
<evidence type="ECO:0000256" key="5">
    <source>
        <dbReference type="ARBA" id="ARBA00022777"/>
    </source>
</evidence>
<dbReference type="GO" id="GO:0004673">
    <property type="term" value="F:protein histidine kinase activity"/>
    <property type="evidence" value="ECO:0007669"/>
    <property type="project" value="UniProtKB-EC"/>
</dbReference>
<dbReference type="Proteomes" id="UP000313066">
    <property type="component" value="Unassembled WGS sequence"/>
</dbReference>
<evidence type="ECO:0000313" key="9">
    <source>
        <dbReference type="EMBL" id="KAB8185052.1"/>
    </source>
</evidence>
<dbReference type="SUPFAM" id="SSF55874">
    <property type="entry name" value="ATPase domain of HSP90 chaperone/DNA topoisomerase II/histidine kinase"/>
    <property type="match status" value="1"/>
</dbReference>
<dbReference type="InterPro" id="IPR050980">
    <property type="entry name" value="2C_sensor_his_kinase"/>
</dbReference>
<dbReference type="GO" id="GO:0000160">
    <property type="term" value="P:phosphorelay signal transduction system"/>
    <property type="evidence" value="ECO:0007669"/>
    <property type="project" value="UniProtKB-KW"/>
</dbReference>
<feature type="compositionally biased region" description="Gly residues" evidence="7">
    <location>
        <begin position="74"/>
        <end position="94"/>
    </location>
</feature>
<evidence type="ECO:0000256" key="6">
    <source>
        <dbReference type="ARBA" id="ARBA00023012"/>
    </source>
</evidence>
<gene>
    <name evidence="9" type="ORF">FH610_014300</name>
</gene>
<evidence type="ECO:0000256" key="1">
    <source>
        <dbReference type="ARBA" id="ARBA00000085"/>
    </source>
</evidence>
<dbReference type="InterPro" id="IPR004358">
    <property type="entry name" value="Sig_transdc_His_kin-like_C"/>
</dbReference>
<dbReference type="InterPro" id="IPR003594">
    <property type="entry name" value="HATPase_dom"/>
</dbReference>
<evidence type="ECO:0000313" key="10">
    <source>
        <dbReference type="Proteomes" id="UP000313066"/>
    </source>
</evidence>
<sequence>MAFVGAAVQGAPPARVRVHLRAEDGTFLIRVADSGPGLDPAVVRDVFRRGWSTKGDGRGLGLAMAGQAARRLGGGIEVGTGGQGPGGQGTGGQGAVFTVRLPLPPPTEGSGPAPAGAPGGGSAREEVRP</sequence>
<organism evidence="9 10">
    <name type="scientific">Microbispora catharanthi</name>
    <dbReference type="NCBI Taxonomy" id="1712871"/>
    <lineage>
        <taxon>Bacteria</taxon>
        <taxon>Bacillati</taxon>
        <taxon>Actinomycetota</taxon>
        <taxon>Actinomycetes</taxon>
        <taxon>Streptosporangiales</taxon>
        <taxon>Streptosporangiaceae</taxon>
        <taxon>Microbispora</taxon>
    </lineage>
</organism>
<evidence type="ECO:0000259" key="8">
    <source>
        <dbReference type="PROSITE" id="PS50109"/>
    </source>
</evidence>